<keyword evidence="1" id="KW-0677">Repeat</keyword>
<dbReference type="Gene3D" id="1.25.40.20">
    <property type="entry name" value="Ankyrin repeat-containing domain"/>
    <property type="match status" value="1"/>
</dbReference>
<evidence type="ECO:0000256" key="1">
    <source>
        <dbReference type="ARBA" id="ARBA00022737"/>
    </source>
</evidence>
<keyword evidence="5" id="KW-1185">Reference proteome</keyword>
<dbReference type="InterPro" id="IPR036770">
    <property type="entry name" value="Ankyrin_rpt-contain_sf"/>
</dbReference>
<dbReference type="PROSITE" id="PS50088">
    <property type="entry name" value="ANK_REPEAT"/>
    <property type="match status" value="1"/>
</dbReference>
<dbReference type="SUPFAM" id="SSF48403">
    <property type="entry name" value="Ankyrin repeat"/>
    <property type="match status" value="1"/>
</dbReference>
<protein>
    <submittedName>
        <fullName evidence="4">Uncharacterized protein</fullName>
    </submittedName>
</protein>
<accession>A0A8S3YNN3</accession>
<name>A0A8S3YNN3_9EUPU</name>
<proteinExistence type="predicted"/>
<sequence length="318" mass="34608">MAATAITRAILMGNNRLVLECLKQGENPHLTCRKTGRSYFHVVASTATADKELQWVPVVYQLSNAGVDVDTKDREGQTAVRIAIKRRLVQILAALLKCGAEFSAADEYYADQAAGVVKSEMMNVIRRLTPGYWAAIDNFTHSKVNRLIKAWSRVNISRNGQTLIEYAKHNAGDTSVVKSLVHNEASIELAHAVMAGDAERVRVILCDSAADLATTDTSVKNSFVPLTLFEAAILYRHDNILSVLKEISRAKSSTFVKPDTNTDFFKSSSGDCGSSSSQYFRKKSESGSMGNLSNVIYYGSNNSVGGSDSVTSAMCAIF</sequence>
<dbReference type="SMART" id="SM00248">
    <property type="entry name" value="ANK"/>
    <property type="match status" value="3"/>
</dbReference>
<dbReference type="PANTHER" id="PTHR24198:SF165">
    <property type="entry name" value="ANKYRIN REPEAT-CONTAINING PROTEIN-RELATED"/>
    <property type="match status" value="1"/>
</dbReference>
<evidence type="ECO:0000256" key="2">
    <source>
        <dbReference type="ARBA" id="ARBA00023043"/>
    </source>
</evidence>
<evidence type="ECO:0000313" key="5">
    <source>
        <dbReference type="Proteomes" id="UP000678393"/>
    </source>
</evidence>
<reference evidence="4" key="1">
    <citation type="submission" date="2021-04" db="EMBL/GenBank/DDBJ databases">
        <authorList>
            <consortium name="Molecular Ecology Group"/>
        </authorList>
    </citation>
    <scope>NUCLEOTIDE SEQUENCE</scope>
</reference>
<evidence type="ECO:0000256" key="3">
    <source>
        <dbReference type="PROSITE-ProRule" id="PRU00023"/>
    </source>
</evidence>
<feature type="repeat" description="ANK" evidence="3">
    <location>
        <begin position="75"/>
        <end position="107"/>
    </location>
</feature>
<dbReference type="EMBL" id="CAJHNH020000611">
    <property type="protein sequence ID" value="CAG5118807.1"/>
    <property type="molecule type" value="Genomic_DNA"/>
</dbReference>
<dbReference type="OrthoDB" id="432281at2759"/>
<gene>
    <name evidence="4" type="ORF">CUNI_LOCUS4365</name>
</gene>
<dbReference type="InterPro" id="IPR002110">
    <property type="entry name" value="Ankyrin_rpt"/>
</dbReference>
<comment type="caution">
    <text evidence="4">The sequence shown here is derived from an EMBL/GenBank/DDBJ whole genome shotgun (WGS) entry which is preliminary data.</text>
</comment>
<evidence type="ECO:0000313" key="4">
    <source>
        <dbReference type="EMBL" id="CAG5118807.1"/>
    </source>
</evidence>
<dbReference type="Proteomes" id="UP000678393">
    <property type="component" value="Unassembled WGS sequence"/>
</dbReference>
<keyword evidence="2 3" id="KW-0040">ANK repeat</keyword>
<dbReference type="PANTHER" id="PTHR24198">
    <property type="entry name" value="ANKYRIN REPEAT AND PROTEIN KINASE DOMAIN-CONTAINING PROTEIN"/>
    <property type="match status" value="1"/>
</dbReference>
<organism evidence="4 5">
    <name type="scientific">Candidula unifasciata</name>
    <dbReference type="NCBI Taxonomy" id="100452"/>
    <lineage>
        <taxon>Eukaryota</taxon>
        <taxon>Metazoa</taxon>
        <taxon>Spiralia</taxon>
        <taxon>Lophotrochozoa</taxon>
        <taxon>Mollusca</taxon>
        <taxon>Gastropoda</taxon>
        <taxon>Heterobranchia</taxon>
        <taxon>Euthyneura</taxon>
        <taxon>Panpulmonata</taxon>
        <taxon>Eupulmonata</taxon>
        <taxon>Stylommatophora</taxon>
        <taxon>Helicina</taxon>
        <taxon>Helicoidea</taxon>
        <taxon>Geomitridae</taxon>
        <taxon>Candidula</taxon>
    </lineage>
</organism>
<dbReference type="AlphaFoldDB" id="A0A8S3YNN3"/>